<gene>
    <name evidence="2" type="ORF">NQU54_38785</name>
</gene>
<dbReference type="PANTHER" id="PTHR30282">
    <property type="entry name" value="P-AMINOBENZOYL GLUTAMATE TRANSPORTER"/>
    <property type="match status" value="1"/>
</dbReference>
<feature type="transmembrane region" description="Helical" evidence="1">
    <location>
        <begin position="311"/>
        <end position="329"/>
    </location>
</feature>
<dbReference type="RefSeq" id="WP_257635110.1">
    <property type="nucleotide sequence ID" value="NZ_JANIIC010000064.1"/>
</dbReference>
<feature type="transmembrane region" description="Helical" evidence="1">
    <location>
        <begin position="127"/>
        <end position="148"/>
    </location>
</feature>
<feature type="transmembrane region" description="Helical" evidence="1">
    <location>
        <begin position="477"/>
        <end position="502"/>
    </location>
</feature>
<proteinExistence type="predicted"/>
<feature type="transmembrane region" description="Helical" evidence="1">
    <location>
        <begin position="350"/>
        <end position="369"/>
    </location>
</feature>
<keyword evidence="1" id="KW-0472">Membrane</keyword>
<feature type="transmembrane region" description="Helical" evidence="1">
    <location>
        <begin position="272"/>
        <end position="291"/>
    </location>
</feature>
<dbReference type="InterPro" id="IPR004697">
    <property type="entry name" value="AbgT"/>
</dbReference>
<feature type="transmembrane region" description="Helical" evidence="1">
    <location>
        <begin position="33"/>
        <end position="54"/>
    </location>
</feature>
<dbReference type="PANTHER" id="PTHR30282:SF0">
    <property type="entry name" value="P-AMINOBENZOYL-GLUTAMATE TRANSPORT PROTEIN"/>
    <property type="match status" value="1"/>
</dbReference>
<evidence type="ECO:0000256" key="1">
    <source>
        <dbReference type="SAM" id="Phobius"/>
    </source>
</evidence>
<dbReference type="AlphaFoldDB" id="A0A9X2RY55"/>
<reference evidence="2" key="1">
    <citation type="submission" date="2022-06" db="EMBL/GenBank/DDBJ databases">
        <title>WGS of actinobacteria.</title>
        <authorList>
            <person name="Thawai C."/>
        </authorList>
    </citation>
    <scope>NUCLEOTIDE SEQUENCE</scope>
    <source>
        <strain evidence="2">DSM 42010</strain>
    </source>
</reference>
<name>A0A9X2RY55_STRMQ</name>
<feature type="transmembrane region" description="Helical" evidence="1">
    <location>
        <begin position="446"/>
        <end position="465"/>
    </location>
</feature>
<feature type="transmembrane region" description="Helical" evidence="1">
    <location>
        <begin position="216"/>
        <end position="238"/>
    </location>
</feature>
<feature type="transmembrane region" description="Helical" evidence="1">
    <location>
        <begin position="389"/>
        <end position="408"/>
    </location>
</feature>
<dbReference type="GO" id="GO:0015558">
    <property type="term" value="F:secondary active p-aminobenzoyl-glutamate transmembrane transporter activity"/>
    <property type="evidence" value="ECO:0007669"/>
    <property type="project" value="InterPro"/>
</dbReference>
<feature type="transmembrane region" description="Helical" evidence="1">
    <location>
        <begin position="87"/>
        <end position="106"/>
    </location>
</feature>
<keyword evidence="1" id="KW-0812">Transmembrane</keyword>
<accession>A0A9X2RY55</accession>
<dbReference type="EMBL" id="JANIIC010000064">
    <property type="protein sequence ID" value="MCQ8834853.1"/>
    <property type="molecule type" value="Genomic_DNA"/>
</dbReference>
<keyword evidence="3" id="KW-1185">Reference proteome</keyword>
<organism evidence="2 3">
    <name type="scientific">Streptomyces malaysiensis subsp. samsunensis</name>
    <dbReference type="NCBI Taxonomy" id="459658"/>
    <lineage>
        <taxon>Bacteria</taxon>
        <taxon>Bacillati</taxon>
        <taxon>Actinomycetota</taxon>
        <taxon>Actinomycetes</taxon>
        <taxon>Kitasatosporales</taxon>
        <taxon>Streptomycetaceae</taxon>
        <taxon>Streptomyces</taxon>
        <taxon>Streptomyces violaceusniger group</taxon>
    </lineage>
</organism>
<dbReference type="GO" id="GO:1902604">
    <property type="term" value="P:p-aminobenzoyl-glutamate transmembrane transport"/>
    <property type="evidence" value="ECO:0007669"/>
    <property type="project" value="InterPro"/>
</dbReference>
<sequence length="510" mass="53393">MKTVEPRRASSPVAFRSLAAVERVGNKLPDPFWLFWLLALGVVVLSAVLSATGFSVVQGSTGKSIAVRNLLSADGLVVIVDDAMRNFASFPPLPTIVAVMLGISVADRSGFISTLLRRMVARVSGRYLTFALSLTAMVGHIAGDAAYVTLIPIGAMAFCAANRSPVLGCVVAFVSISAGYDASPSLTTTDALLSGITTAAAQTVDPNYTVTPVANYFFGLASSVLIALVITVVVETVLARRPDLAVDQPSEAGAGDPETAEPTGREQRALRVTGLVAVAFVAALVVVMIPAGSPLRGPGGGVVTSPLFTGMAPVLGLFFAMLGVVYGRLAGTLTRAPEIVAAMTDGVRSLAPTLVLFFAISQFLAYFKWTNIGEILAVSGAETLRGFRTQGWLVLIGIAVVVTVMNLLVTSGSALWSLVSPVFVPMLMLIGIAPEATQAVYRVADSATNCITPMSPYFLMALRFIQTYRKSAGIGTLASFTLPLAGAVWLVWICFFTAWYLLGIPFGPGA</sequence>
<evidence type="ECO:0000313" key="3">
    <source>
        <dbReference type="Proteomes" id="UP001142400"/>
    </source>
</evidence>
<protein>
    <submittedName>
        <fullName evidence="2">AbgT family transporter</fullName>
    </submittedName>
</protein>
<keyword evidence="1" id="KW-1133">Transmembrane helix</keyword>
<comment type="caution">
    <text evidence="2">The sequence shown here is derived from an EMBL/GenBank/DDBJ whole genome shotgun (WGS) entry which is preliminary data.</text>
</comment>
<dbReference type="Pfam" id="PF03806">
    <property type="entry name" value="ABG_transport"/>
    <property type="match status" value="1"/>
</dbReference>
<feature type="transmembrane region" description="Helical" evidence="1">
    <location>
        <begin position="415"/>
        <end position="434"/>
    </location>
</feature>
<dbReference type="Proteomes" id="UP001142400">
    <property type="component" value="Unassembled WGS sequence"/>
</dbReference>
<evidence type="ECO:0000313" key="2">
    <source>
        <dbReference type="EMBL" id="MCQ8834853.1"/>
    </source>
</evidence>